<comment type="caution">
    <text evidence="2">The sequence shown here is derived from an EMBL/GenBank/DDBJ whole genome shotgun (WGS) entry which is preliminary data.</text>
</comment>
<feature type="compositionally biased region" description="Polar residues" evidence="1">
    <location>
        <begin position="27"/>
        <end position="38"/>
    </location>
</feature>
<evidence type="ECO:0000313" key="3">
    <source>
        <dbReference type="Proteomes" id="UP000287651"/>
    </source>
</evidence>
<reference evidence="2 3" key="1">
    <citation type="journal article" date="2014" name="Agronomy (Basel)">
        <title>A Draft Genome Sequence for Ensete ventricosum, the Drought-Tolerant Tree Against Hunger.</title>
        <authorList>
            <person name="Harrison J."/>
            <person name="Moore K.A."/>
            <person name="Paszkiewicz K."/>
            <person name="Jones T."/>
            <person name="Grant M."/>
            <person name="Ambacheew D."/>
            <person name="Muzemil S."/>
            <person name="Studholme D.J."/>
        </authorList>
    </citation>
    <scope>NUCLEOTIDE SEQUENCE [LARGE SCALE GENOMIC DNA]</scope>
</reference>
<dbReference type="EMBL" id="AMZH03019297">
    <property type="protein sequence ID" value="RRT40545.1"/>
    <property type="molecule type" value="Genomic_DNA"/>
</dbReference>
<protein>
    <submittedName>
        <fullName evidence="2">Uncharacterized protein</fullName>
    </submittedName>
</protein>
<feature type="region of interest" description="Disordered" evidence="1">
    <location>
        <begin position="1"/>
        <end position="94"/>
    </location>
</feature>
<sequence>MQSGSPSSSFSLPRLIPPEIDRRRSKSTVAAQQRSTTIKIDHYRSISSGNGAETASIDGSARPTRYRYANHPLPGSTAKIDRRKKKEKKSEKNTSLACDLLLPIPARSIACGRRIARRRFLLSTGLSMGGSFSPHGGKNEAMSPPYFF</sequence>
<name>A0A426XM96_ENSVE</name>
<evidence type="ECO:0000313" key="2">
    <source>
        <dbReference type="EMBL" id="RRT40545.1"/>
    </source>
</evidence>
<feature type="compositionally biased region" description="Low complexity" evidence="1">
    <location>
        <begin position="1"/>
        <end position="18"/>
    </location>
</feature>
<dbReference type="Proteomes" id="UP000287651">
    <property type="component" value="Unassembled WGS sequence"/>
</dbReference>
<gene>
    <name evidence="2" type="ORF">B296_00058482</name>
</gene>
<evidence type="ECO:0000256" key="1">
    <source>
        <dbReference type="SAM" id="MobiDB-lite"/>
    </source>
</evidence>
<accession>A0A426XM96</accession>
<proteinExistence type="predicted"/>
<dbReference type="AlphaFoldDB" id="A0A426XM96"/>
<organism evidence="2 3">
    <name type="scientific">Ensete ventricosum</name>
    <name type="common">Abyssinian banana</name>
    <name type="synonym">Musa ensete</name>
    <dbReference type="NCBI Taxonomy" id="4639"/>
    <lineage>
        <taxon>Eukaryota</taxon>
        <taxon>Viridiplantae</taxon>
        <taxon>Streptophyta</taxon>
        <taxon>Embryophyta</taxon>
        <taxon>Tracheophyta</taxon>
        <taxon>Spermatophyta</taxon>
        <taxon>Magnoliopsida</taxon>
        <taxon>Liliopsida</taxon>
        <taxon>Zingiberales</taxon>
        <taxon>Musaceae</taxon>
        <taxon>Ensete</taxon>
    </lineage>
</organism>